<dbReference type="PROSITE" id="PS50893">
    <property type="entry name" value="ABC_TRANSPORTER_2"/>
    <property type="match status" value="1"/>
</dbReference>
<dbReference type="Gene3D" id="3.40.50.300">
    <property type="entry name" value="P-loop containing nucleotide triphosphate hydrolases"/>
    <property type="match status" value="1"/>
</dbReference>
<dbReference type="GO" id="GO:0005886">
    <property type="term" value="C:plasma membrane"/>
    <property type="evidence" value="ECO:0007669"/>
    <property type="project" value="UniProtKB-SubCell"/>
</dbReference>
<proteinExistence type="inferred from homology"/>
<evidence type="ECO:0000256" key="7">
    <source>
        <dbReference type="ARBA" id="ARBA00022840"/>
    </source>
</evidence>
<dbReference type="InterPro" id="IPR003593">
    <property type="entry name" value="AAA+_ATPase"/>
</dbReference>
<dbReference type="CDD" id="cd03214">
    <property type="entry name" value="ABC_Iron-Siderophores_B12_Hemin"/>
    <property type="match status" value="1"/>
</dbReference>
<evidence type="ECO:0000256" key="10">
    <source>
        <dbReference type="ARBA" id="ARBA00023136"/>
    </source>
</evidence>
<keyword evidence="5" id="KW-0410">Iron transport</keyword>
<evidence type="ECO:0000313" key="13">
    <source>
        <dbReference type="Proteomes" id="UP000469462"/>
    </source>
</evidence>
<protein>
    <submittedName>
        <fullName evidence="12">ABC transporter ATP-binding protein</fullName>
    </submittedName>
</protein>
<dbReference type="InterPro" id="IPR017871">
    <property type="entry name" value="ABC_transporter-like_CS"/>
</dbReference>
<dbReference type="InterPro" id="IPR003439">
    <property type="entry name" value="ABC_transporter-like_ATP-bd"/>
</dbReference>
<dbReference type="InterPro" id="IPR051535">
    <property type="entry name" value="Siderophore_ABC-ATPase"/>
</dbReference>
<dbReference type="RefSeq" id="WP_139687570.1">
    <property type="nucleotide sequence ID" value="NZ_WEHW01000010.1"/>
</dbReference>
<evidence type="ECO:0000256" key="4">
    <source>
        <dbReference type="ARBA" id="ARBA00022475"/>
    </source>
</evidence>
<dbReference type="AlphaFoldDB" id="A0AAI9SDA6"/>
<evidence type="ECO:0000256" key="6">
    <source>
        <dbReference type="ARBA" id="ARBA00022741"/>
    </source>
</evidence>
<gene>
    <name evidence="12" type="ORF">GBM96_04570</name>
</gene>
<keyword evidence="9" id="KW-0406">Ion transport</keyword>
<keyword evidence="4" id="KW-1003">Cell membrane</keyword>
<keyword evidence="6" id="KW-0547">Nucleotide-binding</keyword>
<comment type="subcellular location">
    <subcellularLocation>
        <location evidence="1">Cell membrane</location>
        <topology evidence="1">Peripheral membrane protein</topology>
    </subcellularLocation>
</comment>
<evidence type="ECO:0000259" key="11">
    <source>
        <dbReference type="PROSITE" id="PS50893"/>
    </source>
</evidence>
<comment type="similarity">
    <text evidence="2">Belongs to the ABC transporter superfamily.</text>
</comment>
<keyword evidence="8" id="KW-0408">Iron</keyword>
<evidence type="ECO:0000256" key="1">
    <source>
        <dbReference type="ARBA" id="ARBA00004202"/>
    </source>
</evidence>
<keyword evidence="7 12" id="KW-0067">ATP-binding</keyword>
<dbReference type="PANTHER" id="PTHR42771">
    <property type="entry name" value="IRON(3+)-HYDROXAMATE IMPORT ATP-BINDING PROTEIN FHUC"/>
    <property type="match status" value="1"/>
</dbReference>
<comment type="caution">
    <text evidence="12">The sequence shown here is derived from an EMBL/GenBank/DDBJ whole genome shotgun (WGS) entry which is preliminary data.</text>
</comment>
<evidence type="ECO:0000256" key="8">
    <source>
        <dbReference type="ARBA" id="ARBA00023004"/>
    </source>
</evidence>
<dbReference type="EMBL" id="WEHW01000010">
    <property type="protein sequence ID" value="KAB7651789.1"/>
    <property type="molecule type" value="Genomic_DNA"/>
</dbReference>
<dbReference type="SUPFAM" id="SSF52540">
    <property type="entry name" value="P-loop containing nucleoside triphosphate hydrolases"/>
    <property type="match status" value="1"/>
</dbReference>
<dbReference type="GO" id="GO:0006826">
    <property type="term" value="P:iron ion transport"/>
    <property type="evidence" value="ECO:0007669"/>
    <property type="project" value="UniProtKB-KW"/>
</dbReference>
<name>A0AAI9SDA6_9BURK</name>
<dbReference type="PANTHER" id="PTHR42771:SF2">
    <property type="entry name" value="IRON(3+)-HYDROXAMATE IMPORT ATP-BINDING PROTEIN FHUC"/>
    <property type="match status" value="1"/>
</dbReference>
<dbReference type="GO" id="GO:0016887">
    <property type="term" value="F:ATP hydrolysis activity"/>
    <property type="evidence" value="ECO:0007669"/>
    <property type="project" value="InterPro"/>
</dbReference>
<dbReference type="SMART" id="SM00382">
    <property type="entry name" value="AAA"/>
    <property type="match status" value="1"/>
</dbReference>
<dbReference type="InterPro" id="IPR027417">
    <property type="entry name" value="P-loop_NTPase"/>
</dbReference>
<reference evidence="12 13" key="1">
    <citation type="submission" date="2019-10" db="EMBL/GenBank/DDBJ databases">
        <title>Genome diversity of Sutterella seckii.</title>
        <authorList>
            <person name="Chaplin A.V."/>
            <person name="Sokolova S.R."/>
            <person name="Mosin K.A."/>
            <person name="Ivanova E.L."/>
            <person name="Kochetkova T.O."/>
            <person name="Goltsov A.Y."/>
            <person name="Trofimov D.Y."/>
            <person name="Efimov B.A."/>
        </authorList>
    </citation>
    <scope>NUCLEOTIDE SEQUENCE [LARGE SCALE GENOMIC DNA]</scope>
    <source>
        <strain evidence="12 13">ASD3426</strain>
    </source>
</reference>
<evidence type="ECO:0000256" key="9">
    <source>
        <dbReference type="ARBA" id="ARBA00023065"/>
    </source>
</evidence>
<dbReference type="PROSITE" id="PS00211">
    <property type="entry name" value="ABC_TRANSPORTER_1"/>
    <property type="match status" value="1"/>
</dbReference>
<keyword evidence="13" id="KW-1185">Reference proteome</keyword>
<evidence type="ECO:0000256" key="2">
    <source>
        <dbReference type="ARBA" id="ARBA00005417"/>
    </source>
</evidence>
<dbReference type="Proteomes" id="UP000469462">
    <property type="component" value="Unassembled WGS sequence"/>
</dbReference>
<dbReference type="GO" id="GO:0005524">
    <property type="term" value="F:ATP binding"/>
    <property type="evidence" value="ECO:0007669"/>
    <property type="project" value="UniProtKB-KW"/>
</dbReference>
<dbReference type="FunFam" id="3.40.50.300:FF:000134">
    <property type="entry name" value="Iron-enterobactin ABC transporter ATP-binding protein"/>
    <property type="match status" value="1"/>
</dbReference>
<keyword evidence="10" id="KW-0472">Membrane</keyword>
<dbReference type="Pfam" id="PF00005">
    <property type="entry name" value="ABC_tran"/>
    <property type="match status" value="1"/>
</dbReference>
<sequence length="266" mass="29432">MYELSGIRMVRDGRTILSIDHLAIPTNEMTLILGHNGSGKSTLASVISGLVKPDAGKVMLNGKDLFSLSERERAREVAFLPQKLPASAGLICRELVRLGRYPWRGLFGRWRDEDESAIDAALEATGTSRFARAFADDLSGGERQRVWIGMLLAQASPVMILDEPTSALDVRHQYGVLALLERICREEGRGVIAIIHDINLALRFATHIVAMKGGHVLFEGSAEMLEDEKNLRALFEIDVKLIKHPMPPKDYTALHKDPLQVAVVCE</sequence>
<feature type="domain" description="ABC transporter" evidence="11">
    <location>
        <begin position="2"/>
        <end position="238"/>
    </location>
</feature>
<evidence type="ECO:0000256" key="3">
    <source>
        <dbReference type="ARBA" id="ARBA00022448"/>
    </source>
</evidence>
<accession>A0AAI9SDA6</accession>
<keyword evidence="3" id="KW-0813">Transport</keyword>
<evidence type="ECO:0000256" key="5">
    <source>
        <dbReference type="ARBA" id="ARBA00022496"/>
    </source>
</evidence>
<evidence type="ECO:0000313" key="12">
    <source>
        <dbReference type="EMBL" id="KAB7651789.1"/>
    </source>
</evidence>
<organism evidence="12 13">
    <name type="scientific">Sutterella seckii</name>
    <dbReference type="NCBI Taxonomy" id="1944635"/>
    <lineage>
        <taxon>Bacteria</taxon>
        <taxon>Pseudomonadati</taxon>
        <taxon>Pseudomonadota</taxon>
        <taxon>Betaproteobacteria</taxon>
        <taxon>Burkholderiales</taxon>
        <taxon>Sutterellaceae</taxon>
        <taxon>Sutterella</taxon>
    </lineage>
</organism>